<sequence>MAAGAVAALSGPGIRDGVALSLAVAEAAGCHDWSFAQPVAGMNRAAANKTIEIIAAFIIVTAFILDQVAAISGGAYSGRTEPPDLSLPVPQAISRTGYRAGRSIAFRAGYRK</sequence>
<keyword evidence="1" id="KW-0812">Transmembrane</keyword>
<dbReference type="EMBL" id="JAXCLW010000001">
    <property type="protein sequence ID" value="MDY0881576.1"/>
    <property type="molecule type" value="Genomic_DNA"/>
</dbReference>
<comment type="caution">
    <text evidence="2">The sequence shown here is derived from an EMBL/GenBank/DDBJ whole genome shotgun (WGS) entry which is preliminary data.</text>
</comment>
<evidence type="ECO:0000313" key="2">
    <source>
        <dbReference type="EMBL" id="MDY0881576.1"/>
    </source>
</evidence>
<evidence type="ECO:0000256" key="1">
    <source>
        <dbReference type="SAM" id="Phobius"/>
    </source>
</evidence>
<keyword evidence="1" id="KW-1133">Transmembrane helix</keyword>
<dbReference type="RefSeq" id="WP_379990951.1">
    <property type="nucleotide sequence ID" value="NZ_JBHSMB010000010.1"/>
</dbReference>
<dbReference type="Proteomes" id="UP001279642">
    <property type="component" value="Unassembled WGS sequence"/>
</dbReference>
<organism evidence="2 3">
    <name type="scientific">Dongia soli</name>
    <dbReference type="NCBI Taxonomy" id="600628"/>
    <lineage>
        <taxon>Bacteria</taxon>
        <taxon>Pseudomonadati</taxon>
        <taxon>Pseudomonadota</taxon>
        <taxon>Alphaproteobacteria</taxon>
        <taxon>Rhodospirillales</taxon>
        <taxon>Dongiaceae</taxon>
        <taxon>Dongia</taxon>
    </lineage>
</organism>
<evidence type="ECO:0008006" key="4">
    <source>
        <dbReference type="Google" id="ProtNLM"/>
    </source>
</evidence>
<keyword evidence="1" id="KW-0472">Membrane</keyword>
<gene>
    <name evidence="2" type="ORF">SMD27_01845</name>
</gene>
<proteinExistence type="predicted"/>
<accession>A0ABU5E5W2</accession>
<reference evidence="2 3" key="1">
    <citation type="journal article" date="2016" name="Antonie Van Leeuwenhoek">
        <title>Dongia soli sp. nov., isolated from soil from Dokdo, Korea.</title>
        <authorList>
            <person name="Kim D.U."/>
            <person name="Lee H."/>
            <person name="Kim H."/>
            <person name="Kim S.G."/>
            <person name="Ka J.O."/>
        </authorList>
    </citation>
    <scope>NUCLEOTIDE SEQUENCE [LARGE SCALE GENOMIC DNA]</scope>
    <source>
        <strain evidence="2 3">D78</strain>
    </source>
</reference>
<protein>
    <recommendedName>
        <fullName evidence="4">Tripartite ATP-independent transporter DctM subunit</fullName>
    </recommendedName>
</protein>
<feature type="transmembrane region" description="Helical" evidence="1">
    <location>
        <begin position="51"/>
        <end position="71"/>
    </location>
</feature>
<evidence type="ECO:0000313" key="3">
    <source>
        <dbReference type="Proteomes" id="UP001279642"/>
    </source>
</evidence>
<name>A0ABU5E5W2_9PROT</name>
<keyword evidence="3" id="KW-1185">Reference proteome</keyword>